<dbReference type="Pfam" id="PF00899">
    <property type="entry name" value="ThiF"/>
    <property type="match status" value="1"/>
</dbReference>
<organism evidence="2 3">
    <name type="scientific">Candidatus Lokiarchaeum ossiferum</name>
    <dbReference type="NCBI Taxonomy" id="2951803"/>
    <lineage>
        <taxon>Archaea</taxon>
        <taxon>Promethearchaeati</taxon>
        <taxon>Promethearchaeota</taxon>
        <taxon>Promethearchaeia</taxon>
        <taxon>Promethearchaeales</taxon>
        <taxon>Promethearchaeaceae</taxon>
        <taxon>Candidatus Lokiarchaeum</taxon>
    </lineage>
</organism>
<dbReference type="InterPro" id="IPR000594">
    <property type="entry name" value="ThiF_NAD_FAD-bd"/>
</dbReference>
<keyword evidence="3" id="KW-1185">Reference proteome</keyword>
<dbReference type="Proteomes" id="UP001208689">
    <property type="component" value="Chromosome"/>
</dbReference>
<gene>
    <name evidence="2" type="ORF">NEF87_002995</name>
</gene>
<dbReference type="Gene3D" id="3.40.50.720">
    <property type="entry name" value="NAD(P)-binding Rossmann-like Domain"/>
    <property type="match status" value="1"/>
</dbReference>
<accession>A0ABY6HT67</accession>
<reference evidence="2" key="1">
    <citation type="submission" date="2022-09" db="EMBL/GenBank/DDBJ databases">
        <title>Actin cytoskeleton and complex cell architecture in an #Asgard archaeon.</title>
        <authorList>
            <person name="Ponce Toledo R.I."/>
            <person name="Schleper C."/>
            <person name="Rodrigues Oliveira T."/>
            <person name="Wollweber F."/>
            <person name="Xu J."/>
            <person name="Rittmann S."/>
            <person name="Klingl A."/>
            <person name="Pilhofer M."/>
        </authorList>
    </citation>
    <scope>NUCLEOTIDE SEQUENCE</scope>
    <source>
        <strain evidence="2">B-35</strain>
    </source>
</reference>
<name>A0ABY6HT67_9ARCH</name>
<protein>
    <recommendedName>
        <fullName evidence="1">THIF-type NAD/FAD binding fold domain-containing protein</fullName>
    </recommendedName>
</protein>
<evidence type="ECO:0000313" key="3">
    <source>
        <dbReference type="Proteomes" id="UP001208689"/>
    </source>
</evidence>
<proteinExistence type="predicted"/>
<feature type="domain" description="THIF-type NAD/FAD binding fold" evidence="1">
    <location>
        <begin position="20"/>
        <end position="319"/>
    </location>
</feature>
<dbReference type="InterPro" id="IPR045886">
    <property type="entry name" value="ThiF/MoeB/HesA"/>
</dbReference>
<sequence>MEESNFFSKDLTESERQLYDRQFRLKGWDQRILKNARVLIAGVGGLGCEIAKNLTMLGVGHIDLVDLDVIEHSNLNRQMLFINADIAKPKAIAAAEMLQKINPNITLKGYHTSLENLPPILFKKADVIVGGLDSMNARVNLNLQAIRFNKPLVDGGVNGYHGHIYTIFPFENACYECHPTSSTESDEMAACTVVGIPRKRVHCLFKATMAYEEKFAKDPDPQNYEDIKFLKSFANKLVDKYGFKPDFTVKEVINIIDHHEPGIITINAVIASIQSQEILKILNYLKGNTALGIPSKEYIIYNGMTERFYHLEKPRNPECFQCGKNVLREEFYLRKDQNLECIINALKMKGYHLDEEMEPILTVPDFDSLRELDLEKNAKENKIRSLSLITLSGFQEGEIYVTIRLFK</sequence>
<dbReference type="InterPro" id="IPR035985">
    <property type="entry name" value="Ubiquitin-activating_enz"/>
</dbReference>
<dbReference type="PANTHER" id="PTHR10953:SF102">
    <property type="entry name" value="ADENYLYLTRANSFERASE AND SULFURTRANSFERASE MOCS3"/>
    <property type="match status" value="1"/>
</dbReference>
<dbReference type="PANTHER" id="PTHR10953">
    <property type="entry name" value="UBIQUITIN-ACTIVATING ENZYME E1"/>
    <property type="match status" value="1"/>
</dbReference>
<dbReference type="SUPFAM" id="SSF69572">
    <property type="entry name" value="Activating enzymes of the ubiquitin-like proteins"/>
    <property type="match status" value="1"/>
</dbReference>
<evidence type="ECO:0000259" key="1">
    <source>
        <dbReference type="Pfam" id="PF00899"/>
    </source>
</evidence>
<dbReference type="EMBL" id="CP104013">
    <property type="protein sequence ID" value="UYP46710.1"/>
    <property type="molecule type" value="Genomic_DNA"/>
</dbReference>
<evidence type="ECO:0000313" key="2">
    <source>
        <dbReference type="EMBL" id="UYP46710.1"/>
    </source>
</evidence>